<dbReference type="AlphaFoldDB" id="A0A9D4S3P3"/>
<sequence>MGLVGEFDIEVSLPGVFPRSGVVRWRRLGSLSNSSSASVSNGLKVYDGQKPHLLLA</sequence>
<reference evidence="1" key="1">
    <citation type="journal article" date="2019" name="bioRxiv">
        <title>The Genome of the Zebra Mussel, Dreissena polymorpha: A Resource for Invasive Species Research.</title>
        <authorList>
            <person name="McCartney M.A."/>
            <person name="Auch B."/>
            <person name="Kono T."/>
            <person name="Mallez S."/>
            <person name="Zhang Y."/>
            <person name="Obille A."/>
            <person name="Becker A."/>
            <person name="Abrahante J.E."/>
            <person name="Garbe J."/>
            <person name="Badalamenti J.P."/>
            <person name="Herman A."/>
            <person name="Mangelson H."/>
            <person name="Liachko I."/>
            <person name="Sullivan S."/>
            <person name="Sone E.D."/>
            <person name="Koren S."/>
            <person name="Silverstein K.A.T."/>
            <person name="Beckman K.B."/>
            <person name="Gohl D.M."/>
        </authorList>
    </citation>
    <scope>NUCLEOTIDE SEQUENCE</scope>
    <source>
        <strain evidence="1">Duluth1</strain>
        <tissue evidence="1">Whole animal</tissue>
    </source>
</reference>
<dbReference type="Proteomes" id="UP000828390">
    <property type="component" value="Unassembled WGS sequence"/>
</dbReference>
<reference evidence="1" key="2">
    <citation type="submission" date="2020-11" db="EMBL/GenBank/DDBJ databases">
        <authorList>
            <person name="McCartney M.A."/>
            <person name="Auch B."/>
            <person name="Kono T."/>
            <person name="Mallez S."/>
            <person name="Becker A."/>
            <person name="Gohl D.M."/>
            <person name="Silverstein K.A.T."/>
            <person name="Koren S."/>
            <person name="Bechman K.B."/>
            <person name="Herman A."/>
            <person name="Abrahante J.E."/>
            <person name="Garbe J."/>
        </authorList>
    </citation>
    <scope>NUCLEOTIDE SEQUENCE</scope>
    <source>
        <strain evidence="1">Duluth1</strain>
        <tissue evidence="1">Whole animal</tissue>
    </source>
</reference>
<organism evidence="1 2">
    <name type="scientific">Dreissena polymorpha</name>
    <name type="common">Zebra mussel</name>
    <name type="synonym">Mytilus polymorpha</name>
    <dbReference type="NCBI Taxonomy" id="45954"/>
    <lineage>
        <taxon>Eukaryota</taxon>
        <taxon>Metazoa</taxon>
        <taxon>Spiralia</taxon>
        <taxon>Lophotrochozoa</taxon>
        <taxon>Mollusca</taxon>
        <taxon>Bivalvia</taxon>
        <taxon>Autobranchia</taxon>
        <taxon>Heteroconchia</taxon>
        <taxon>Euheterodonta</taxon>
        <taxon>Imparidentia</taxon>
        <taxon>Neoheterodontei</taxon>
        <taxon>Myida</taxon>
        <taxon>Dreissenoidea</taxon>
        <taxon>Dreissenidae</taxon>
        <taxon>Dreissena</taxon>
    </lineage>
</organism>
<gene>
    <name evidence="1" type="ORF">DPMN_013326</name>
</gene>
<protein>
    <submittedName>
        <fullName evidence="1">Uncharacterized protein</fullName>
    </submittedName>
</protein>
<evidence type="ECO:0000313" key="2">
    <source>
        <dbReference type="Proteomes" id="UP000828390"/>
    </source>
</evidence>
<dbReference type="EMBL" id="JAIWYP010000001">
    <property type="protein sequence ID" value="KAH3889273.1"/>
    <property type="molecule type" value="Genomic_DNA"/>
</dbReference>
<name>A0A9D4S3P3_DREPO</name>
<proteinExistence type="predicted"/>
<evidence type="ECO:0000313" key="1">
    <source>
        <dbReference type="EMBL" id="KAH3889273.1"/>
    </source>
</evidence>
<comment type="caution">
    <text evidence="1">The sequence shown here is derived from an EMBL/GenBank/DDBJ whole genome shotgun (WGS) entry which is preliminary data.</text>
</comment>
<keyword evidence="2" id="KW-1185">Reference proteome</keyword>
<accession>A0A9D4S3P3</accession>